<evidence type="ECO:0000313" key="3">
    <source>
        <dbReference type="Proteomes" id="UP000535437"/>
    </source>
</evidence>
<reference evidence="2 3" key="1">
    <citation type="submission" date="2020-07" db="EMBL/GenBank/DDBJ databases">
        <title>Sequencing the genomes of 1000 actinobacteria strains.</title>
        <authorList>
            <person name="Klenk H.-P."/>
        </authorList>
    </citation>
    <scope>NUCLEOTIDE SEQUENCE [LARGE SCALE GENOMIC DNA]</scope>
    <source>
        <strain evidence="2 3">DSM 15475</strain>
    </source>
</reference>
<dbReference type="InterPro" id="IPR050490">
    <property type="entry name" value="Bact_solute-bd_prot1"/>
</dbReference>
<dbReference type="EMBL" id="JACCFY010000001">
    <property type="protein sequence ID" value="NYJ79219.1"/>
    <property type="molecule type" value="Genomic_DNA"/>
</dbReference>
<sequence>MRSRSQLAGLAAAALVLPLAACGEGGGEEPLQFWNLLSGDDGRFMQQIVDDYNDTDPEIPVSFQPAPRDDMYMRMYSVARAGSDIPDVVLAHNLVIAELATNEILTPVEPLMSEQPELRQENYLDAAWEAGVYDGAQWGIPLDLHGLVTYYNVALVEELGLEHILDDGIVTVEELLELEDELPDDLYATTAWFMPGLIYNWQYNVGDGVGGAAEDIDFGGDSYVESFEAVKALQESGLMAPEDSDAAQVFRSGRSVFHPSGTWEISAQDEVEGLEWDLTHSMQLDAENAVNQFESHSFVQMADEDRDLERDRAVADFLEFVRTNSLHWAEAGQIVASRDTYDSDAYAEYPQSFFTQPENEGLLVTDNFEFAPYVGEALWDEAQNVTFGRYSIEQAVERMNSSTQARIEMVEAP</sequence>
<keyword evidence="2" id="KW-0762">Sugar transport</keyword>
<dbReference type="AlphaFoldDB" id="A0A7Z0K9Y6"/>
<keyword evidence="2" id="KW-0813">Transport</keyword>
<dbReference type="InterPro" id="IPR006059">
    <property type="entry name" value="SBP"/>
</dbReference>
<name>A0A7Z0K9Y6_9MICC</name>
<dbReference type="RefSeq" id="WP_179542470.1">
    <property type="nucleotide sequence ID" value="NZ_BAAALL010000001.1"/>
</dbReference>
<dbReference type="PANTHER" id="PTHR43649">
    <property type="entry name" value="ARABINOSE-BINDING PROTEIN-RELATED"/>
    <property type="match status" value="1"/>
</dbReference>
<accession>A0A7Z0K9Y6</accession>
<protein>
    <submittedName>
        <fullName evidence="2">Multiple sugar transport system substrate-binding protein</fullName>
    </submittedName>
</protein>
<comment type="caution">
    <text evidence="2">The sequence shown here is derived from an EMBL/GenBank/DDBJ whole genome shotgun (WGS) entry which is preliminary data.</text>
</comment>
<feature type="chain" id="PRO_5038481022" evidence="1">
    <location>
        <begin position="24"/>
        <end position="413"/>
    </location>
</feature>
<evidence type="ECO:0000256" key="1">
    <source>
        <dbReference type="SAM" id="SignalP"/>
    </source>
</evidence>
<evidence type="ECO:0000313" key="2">
    <source>
        <dbReference type="EMBL" id="NYJ79219.1"/>
    </source>
</evidence>
<dbReference type="Pfam" id="PF13416">
    <property type="entry name" value="SBP_bac_8"/>
    <property type="match status" value="1"/>
</dbReference>
<dbReference type="Proteomes" id="UP000535437">
    <property type="component" value="Unassembled WGS sequence"/>
</dbReference>
<dbReference type="PANTHER" id="PTHR43649:SF12">
    <property type="entry name" value="DIACETYLCHITOBIOSE BINDING PROTEIN DASA"/>
    <property type="match status" value="1"/>
</dbReference>
<organism evidence="2 3">
    <name type="scientific">Nesterenkonia xinjiangensis</name>
    <dbReference type="NCBI Taxonomy" id="225327"/>
    <lineage>
        <taxon>Bacteria</taxon>
        <taxon>Bacillati</taxon>
        <taxon>Actinomycetota</taxon>
        <taxon>Actinomycetes</taxon>
        <taxon>Micrococcales</taxon>
        <taxon>Micrococcaceae</taxon>
        <taxon>Nesterenkonia</taxon>
    </lineage>
</organism>
<proteinExistence type="predicted"/>
<dbReference type="SUPFAM" id="SSF53850">
    <property type="entry name" value="Periplasmic binding protein-like II"/>
    <property type="match status" value="1"/>
</dbReference>
<dbReference type="Gene3D" id="3.40.190.10">
    <property type="entry name" value="Periplasmic binding protein-like II"/>
    <property type="match status" value="1"/>
</dbReference>
<gene>
    <name evidence="2" type="ORF">HNR09_002630</name>
</gene>
<keyword evidence="3" id="KW-1185">Reference proteome</keyword>
<feature type="signal peptide" evidence="1">
    <location>
        <begin position="1"/>
        <end position="23"/>
    </location>
</feature>
<keyword evidence="1" id="KW-0732">Signal</keyword>